<dbReference type="InParanoid" id="J4I3E6"/>
<dbReference type="GeneID" id="24101467"/>
<accession>J4I3E6</accession>
<sequence>MRIQYDIDTIQSAEKALKRMEKLDLVEEAKKKKTRELVIGHSRRRCEDEAMVAREKPEMAMAQLTQSVADMDAVSAEATTKVGEPVLEYTRLSLSGTFVG</sequence>
<organism evidence="1 2">
    <name type="scientific">Fibroporia radiculosa</name>
    <dbReference type="NCBI Taxonomy" id="599839"/>
    <lineage>
        <taxon>Eukaryota</taxon>
        <taxon>Fungi</taxon>
        <taxon>Dikarya</taxon>
        <taxon>Basidiomycota</taxon>
        <taxon>Agaricomycotina</taxon>
        <taxon>Agaricomycetes</taxon>
        <taxon>Polyporales</taxon>
        <taxon>Fibroporiaceae</taxon>
        <taxon>Fibroporia</taxon>
    </lineage>
</organism>
<protein>
    <submittedName>
        <fullName evidence="1">Uncharacterized protein</fullName>
    </submittedName>
</protein>
<dbReference type="Proteomes" id="UP000006352">
    <property type="component" value="Unassembled WGS sequence"/>
</dbReference>
<evidence type="ECO:0000313" key="2">
    <source>
        <dbReference type="Proteomes" id="UP000006352"/>
    </source>
</evidence>
<evidence type="ECO:0000313" key="1">
    <source>
        <dbReference type="EMBL" id="CCM06567.1"/>
    </source>
</evidence>
<reference evidence="1 2" key="1">
    <citation type="journal article" date="2012" name="Appl. Environ. Microbiol.">
        <title>Short-read sequencing for genomic analysis of the brown rot fungus Fibroporia radiculosa.</title>
        <authorList>
            <person name="Tang J.D."/>
            <person name="Perkins A.D."/>
            <person name="Sonstegard T.S."/>
            <person name="Schroeder S.G."/>
            <person name="Burgess S.C."/>
            <person name="Diehl S.V."/>
        </authorList>
    </citation>
    <scope>NUCLEOTIDE SEQUENCE [LARGE SCALE GENOMIC DNA]</scope>
    <source>
        <strain evidence="1 2">TFFH 294</strain>
    </source>
</reference>
<dbReference type="RefSeq" id="XP_012185850.1">
    <property type="nucleotide sequence ID" value="XM_012330460.1"/>
</dbReference>
<dbReference type="HOGENOM" id="CLU_2306180_0_0_1"/>
<name>J4I3E6_9APHY</name>
<keyword evidence="2" id="KW-1185">Reference proteome</keyword>
<dbReference type="EMBL" id="HE797396">
    <property type="protein sequence ID" value="CCM06567.1"/>
    <property type="molecule type" value="Genomic_DNA"/>
</dbReference>
<dbReference type="AlphaFoldDB" id="J4I3E6"/>
<proteinExistence type="predicted"/>
<gene>
    <name evidence="1" type="ORF">FIBRA_08843</name>
</gene>